<dbReference type="SMART" id="SM01154">
    <property type="entry name" value="DUF1704"/>
    <property type="match status" value="1"/>
</dbReference>
<evidence type="ECO:0000256" key="2">
    <source>
        <dbReference type="ARBA" id="ARBA00022670"/>
    </source>
</evidence>
<evidence type="ECO:0000256" key="3">
    <source>
        <dbReference type="ARBA" id="ARBA00022801"/>
    </source>
</evidence>
<evidence type="ECO:0000256" key="4">
    <source>
        <dbReference type="ARBA" id="ARBA00023049"/>
    </source>
</evidence>
<accession>A0A1F7JBA9</accession>
<dbReference type="Proteomes" id="UP000178486">
    <property type="component" value="Unassembled WGS sequence"/>
</dbReference>
<protein>
    <recommendedName>
        <fullName evidence="7">DUF1704 domain-containing protein</fullName>
    </recommendedName>
</protein>
<proteinExistence type="predicted"/>
<evidence type="ECO:0000313" key="6">
    <source>
        <dbReference type="Proteomes" id="UP000178486"/>
    </source>
</evidence>
<dbReference type="AlphaFoldDB" id="A0A1F7JBA9"/>
<evidence type="ECO:0000313" key="5">
    <source>
        <dbReference type="EMBL" id="OGK52911.1"/>
    </source>
</evidence>
<dbReference type="InterPro" id="IPR012548">
    <property type="entry name" value="MATCAP"/>
</dbReference>
<keyword evidence="4" id="KW-0482">Metalloprotease</keyword>
<evidence type="ECO:0000256" key="1">
    <source>
        <dbReference type="ARBA" id="ARBA00001947"/>
    </source>
</evidence>
<gene>
    <name evidence="5" type="ORF">A3B56_01820</name>
</gene>
<organism evidence="5 6">
    <name type="scientific">Candidatus Roizmanbacteria bacterium RIFCSPLOWO2_01_FULL_45_11</name>
    <dbReference type="NCBI Taxonomy" id="1802070"/>
    <lineage>
        <taxon>Bacteria</taxon>
        <taxon>Candidatus Roizmaniibacteriota</taxon>
    </lineage>
</organism>
<dbReference type="GO" id="GO:0008237">
    <property type="term" value="F:metallopeptidase activity"/>
    <property type="evidence" value="ECO:0007669"/>
    <property type="project" value="UniProtKB-KW"/>
</dbReference>
<dbReference type="EMBL" id="MGAU01000073">
    <property type="protein sequence ID" value="OGK52911.1"/>
    <property type="molecule type" value="Genomic_DNA"/>
</dbReference>
<keyword evidence="3" id="KW-0378">Hydrolase</keyword>
<keyword evidence="2" id="KW-0645">Protease</keyword>
<dbReference type="PANTHER" id="PTHR31817">
    <property type="match status" value="1"/>
</dbReference>
<reference evidence="5 6" key="1">
    <citation type="journal article" date="2016" name="Nat. Commun.">
        <title>Thousands of microbial genomes shed light on interconnected biogeochemical processes in an aquifer system.</title>
        <authorList>
            <person name="Anantharaman K."/>
            <person name="Brown C.T."/>
            <person name="Hug L.A."/>
            <person name="Sharon I."/>
            <person name="Castelle C.J."/>
            <person name="Probst A.J."/>
            <person name="Thomas B.C."/>
            <person name="Singh A."/>
            <person name="Wilkins M.J."/>
            <person name="Karaoz U."/>
            <person name="Brodie E.L."/>
            <person name="Williams K.H."/>
            <person name="Hubbard S.S."/>
            <person name="Banfield J.F."/>
        </authorList>
    </citation>
    <scope>NUCLEOTIDE SEQUENCE [LARGE SCALE GENOMIC DNA]</scope>
</reference>
<dbReference type="PANTHER" id="PTHR31817:SF0">
    <property type="entry name" value="CHROMOSOME UNDETERMINED SCAFFOLD_67, WHOLE GENOME SHOTGUN SEQUENCE"/>
    <property type="match status" value="1"/>
</dbReference>
<dbReference type="Pfam" id="PF08014">
    <property type="entry name" value="MATCAP"/>
    <property type="match status" value="1"/>
</dbReference>
<comment type="caution">
    <text evidence="5">The sequence shown here is derived from an EMBL/GenBank/DDBJ whole genome shotgun (WGS) entry which is preliminary data.</text>
</comment>
<dbReference type="GO" id="GO:0006508">
    <property type="term" value="P:proteolysis"/>
    <property type="evidence" value="ECO:0007669"/>
    <property type="project" value="UniProtKB-KW"/>
</dbReference>
<name>A0A1F7JBA9_9BACT</name>
<sequence>MSLPAELAAYGKKFVHNLMLVNRTRNAIGTDRFAALAGKLYGYRFESAEHVRRLLPPVKFADTKNAPVYDAESMRSLFQTYINDHPHIADAEVTIDHYNNHTIRVGDTKLTIGSAVKRNRKNVERLIVHEIESHMLQRQNLKHLKNPLLLLRQPHERELYAEGMAVYNEVISGTITKRAFDMYFLRLKAVELSKYSFRDIFQYLSPLVQKQTAFVITYRVKRGLANTKRTGGFPKDAAYLLGYAEILDYLKRGGKREMLYISPSPELGQMLLKYNLLPTHGHFTPRFWESST</sequence>
<evidence type="ECO:0008006" key="7">
    <source>
        <dbReference type="Google" id="ProtNLM"/>
    </source>
</evidence>
<comment type="cofactor">
    <cofactor evidence="1">
        <name>Zn(2+)</name>
        <dbReference type="ChEBI" id="CHEBI:29105"/>
    </cofactor>
</comment>